<dbReference type="eggNOG" id="arCOG03879">
    <property type="taxonomic scope" value="Archaea"/>
</dbReference>
<dbReference type="InterPro" id="IPR036388">
    <property type="entry name" value="WH-like_DNA-bd_sf"/>
</dbReference>
<evidence type="ECO:0000313" key="1">
    <source>
        <dbReference type="EMBL" id="ABM81058.1"/>
    </source>
</evidence>
<sequence length="101" mass="11733">MSLGQRENSNDKNNVYVYSKDIILHKLYEDDEVVVVVAPNEDQLREIILRLLREKPMTVRELHSILSGLASEDKIRYALNKLVEEGIVGSDEEGRYYAYYV</sequence>
<dbReference type="SUPFAM" id="SSF46785">
    <property type="entry name" value="Winged helix' DNA-binding domain"/>
    <property type="match status" value="1"/>
</dbReference>
<keyword evidence="2" id="KW-1185">Reference proteome</keyword>
<dbReference type="KEGG" id="hbu:Hbut_1226"/>
<dbReference type="Gene3D" id="1.10.10.10">
    <property type="entry name" value="Winged helix-like DNA-binding domain superfamily/Winged helix DNA-binding domain"/>
    <property type="match status" value="1"/>
</dbReference>
<evidence type="ECO:0000313" key="2">
    <source>
        <dbReference type="Proteomes" id="UP000002593"/>
    </source>
</evidence>
<organism evidence="1 2">
    <name type="scientific">Hyperthermus butylicus (strain DSM 5456 / JCM 9403 / PLM1-5)</name>
    <dbReference type="NCBI Taxonomy" id="415426"/>
    <lineage>
        <taxon>Archaea</taxon>
        <taxon>Thermoproteota</taxon>
        <taxon>Thermoprotei</taxon>
        <taxon>Desulfurococcales</taxon>
        <taxon>Pyrodictiaceae</taxon>
        <taxon>Hyperthermus</taxon>
    </lineage>
</organism>
<gene>
    <name evidence="1" type="ordered locus">Hbut_1226</name>
</gene>
<dbReference type="GeneID" id="4782599"/>
<dbReference type="RefSeq" id="WP_011822376.1">
    <property type="nucleotide sequence ID" value="NC_008818.1"/>
</dbReference>
<dbReference type="InterPro" id="IPR011991">
    <property type="entry name" value="ArsR-like_HTH"/>
</dbReference>
<proteinExistence type="predicted"/>
<name>A2BM47_HYPBU</name>
<dbReference type="Proteomes" id="UP000002593">
    <property type="component" value="Chromosome"/>
</dbReference>
<accession>A2BM47</accession>
<reference evidence="1 2" key="1">
    <citation type="journal article" date="2007" name="Archaea">
        <title>The genome of Hyperthermus butylicus: a sulfur-reducing, peptide fermenting, neutrophilic Crenarchaeote growing up to 108 degrees C.</title>
        <authorList>
            <person name="Brugger K."/>
            <person name="Chen L."/>
            <person name="Stark M."/>
            <person name="Zibat A."/>
            <person name="Redder P."/>
            <person name="Ruepp A."/>
            <person name="Awayez M."/>
            <person name="She Q."/>
            <person name="Garrett R.A."/>
            <person name="Klenk H.P."/>
        </authorList>
    </citation>
    <scope>NUCLEOTIDE SEQUENCE [LARGE SCALE GENOMIC DNA]</scope>
    <source>
        <strain evidence="2">DSM 5456 / JCM 9403 / PLM1-5</strain>
    </source>
</reference>
<dbReference type="InterPro" id="IPR036390">
    <property type="entry name" value="WH_DNA-bd_sf"/>
</dbReference>
<dbReference type="HOGENOM" id="CLU_172290_0_0_2"/>
<dbReference type="STRING" id="415426.Hbut_1226"/>
<evidence type="ECO:0008006" key="3">
    <source>
        <dbReference type="Google" id="ProtNLM"/>
    </source>
</evidence>
<dbReference type="EMBL" id="CP000493">
    <property type="protein sequence ID" value="ABM81058.1"/>
    <property type="molecule type" value="Genomic_DNA"/>
</dbReference>
<dbReference type="OrthoDB" id="40936at2157"/>
<dbReference type="AlphaFoldDB" id="A2BM47"/>
<dbReference type="CDD" id="cd00090">
    <property type="entry name" value="HTH_ARSR"/>
    <property type="match status" value="1"/>
</dbReference>
<protein>
    <recommendedName>
        <fullName evidence="3">ArsR family transcriptional regulator</fullName>
    </recommendedName>
</protein>
<dbReference type="EnsemblBacteria" id="ABM81058">
    <property type="protein sequence ID" value="ABM81058"/>
    <property type="gene ID" value="Hbut_1226"/>
</dbReference>